<comment type="subcellular location">
    <subcellularLocation>
        <location evidence="1">Cell membrane</location>
        <topology evidence="1">Multi-pass membrane protein</topology>
    </subcellularLocation>
</comment>
<feature type="domain" description="CBS" evidence="11">
    <location>
        <begin position="277"/>
        <end position="334"/>
    </location>
</feature>
<evidence type="ECO:0000256" key="5">
    <source>
        <dbReference type="ARBA" id="ARBA00022737"/>
    </source>
</evidence>
<dbReference type="SMART" id="SM00116">
    <property type="entry name" value="CBS"/>
    <property type="match status" value="2"/>
</dbReference>
<evidence type="ECO:0000259" key="11">
    <source>
        <dbReference type="PROSITE" id="PS51371"/>
    </source>
</evidence>
<dbReference type="Pfam" id="PF00571">
    <property type="entry name" value="CBS"/>
    <property type="match status" value="2"/>
</dbReference>
<feature type="transmembrane region" description="Helical" evidence="10">
    <location>
        <begin position="6"/>
        <end position="32"/>
    </location>
</feature>
<dbReference type="FunFam" id="3.10.580.10:FF:000002">
    <property type="entry name" value="Magnesium/cobalt efflux protein CorC"/>
    <property type="match status" value="1"/>
</dbReference>
<keyword evidence="4 10" id="KW-0812">Transmembrane</keyword>
<dbReference type="InterPro" id="IPR005170">
    <property type="entry name" value="Transptr-assoc_dom"/>
</dbReference>
<dbReference type="Pfam" id="PF03471">
    <property type="entry name" value="CorC_HlyC"/>
    <property type="match status" value="1"/>
</dbReference>
<sequence>MDGSGWTTILLGVMALLAMIAIGFTAGLVHIVGRSAGRSRAETDERGDRAHRLRTVRDLLDAQRSWFAALDVATILAAVIATGLLATVFGAFAGSAGTLLAILVVVLVYLTFVQALPVALARSRPNRSGKLSTGLAGPIGALFRPIAIVVQALAEFLDRLIPNASDEPVNEGPEDEIRNYIASEEDAVIQPVERQMIDGVLHLEDIRVRELMVPRVDIVAVDRMTSGREIVDLIVKAGHSRIPVYEESIDHVIGVLYAKDLLPFVIGNTDALPLISLLRPPYVVPETKRVNELLAELRSQRVHLAIVADEYGGTAGIISIEDILEEIVGEIQDEYDKEMPLFQVSGPDELVADGRLAVEDAEDALGLTFEEDDYDSLGGFVQKHLGRLPQDGDEFEAEGVSVLIMEVERHRVRKMRVRRVRESDLDDAAGQGAIEELPVVPVVPDRTEARP</sequence>
<dbReference type="InterPro" id="IPR016169">
    <property type="entry name" value="FAD-bd_PCMH_sub2"/>
</dbReference>
<dbReference type="AlphaFoldDB" id="A0A6J4UGJ8"/>
<dbReference type="InterPro" id="IPR036318">
    <property type="entry name" value="FAD-bd_PCMH-like_sf"/>
</dbReference>
<evidence type="ECO:0000256" key="3">
    <source>
        <dbReference type="ARBA" id="ARBA00022475"/>
    </source>
</evidence>
<evidence type="ECO:0000256" key="9">
    <source>
        <dbReference type="PROSITE-ProRule" id="PRU00703"/>
    </source>
</evidence>
<dbReference type="InterPro" id="IPR044751">
    <property type="entry name" value="Ion_transp-like_CBS"/>
</dbReference>
<protein>
    <submittedName>
        <fullName evidence="12">Hemolysins and related proteins containing CBS domains</fullName>
    </submittedName>
</protein>
<feature type="transmembrane region" description="Helical" evidence="10">
    <location>
        <begin position="66"/>
        <end position="93"/>
    </location>
</feature>
<dbReference type="PROSITE" id="PS51371">
    <property type="entry name" value="CBS"/>
    <property type="match status" value="2"/>
</dbReference>
<keyword evidence="3" id="KW-1003">Cell membrane</keyword>
<evidence type="ECO:0000256" key="7">
    <source>
        <dbReference type="ARBA" id="ARBA00023122"/>
    </source>
</evidence>
<feature type="domain" description="CBS" evidence="11">
    <location>
        <begin position="212"/>
        <end position="271"/>
    </location>
</feature>
<dbReference type="Pfam" id="PF01595">
    <property type="entry name" value="CNNM"/>
    <property type="match status" value="1"/>
</dbReference>
<dbReference type="SUPFAM" id="SSF54631">
    <property type="entry name" value="CBS-domain pair"/>
    <property type="match status" value="1"/>
</dbReference>
<keyword evidence="8 10" id="KW-0472">Membrane</keyword>
<dbReference type="CDD" id="cd04590">
    <property type="entry name" value="CBS_pair_CorC_HlyC_assoc"/>
    <property type="match status" value="1"/>
</dbReference>
<evidence type="ECO:0000256" key="6">
    <source>
        <dbReference type="ARBA" id="ARBA00022989"/>
    </source>
</evidence>
<dbReference type="GO" id="GO:0050660">
    <property type="term" value="F:flavin adenine dinucleotide binding"/>
    <property type="evidence" value="ECO:0007669"/>
    <property type="project" value="InterPro"/>
</dbReference>
<dbReference type="InterPro" id="IPR046342">
    <property type="entry name" value="CBS_dom_sf"/>
</dbReference>
<keyword evidence="7 9" id="KW-0129">CBS domain</keyword>
<name>A0A6J4UGJ8_9BACT</name>
<evidence type="ECO:0000256" key="10">
    <source>
        <dbReference type="SAM" id="Phobius"/>
    </source>
</evidence>
<gene>
    <name evidence="12" type="ORF">AVDCRST_MAG33-590</name>
</gene>
<organism evidence="12">
    <name type="scientific">uncultured Thermomicrobiales bacterium</name>
    <dbReference type="NCBI Taxonomy" id="1645740"/>
    <lineage>
        <taxon>Bacteria</taxon>
        <taxon>Pseudomonadati</taxon>
        <taxon>Thermomicrobiota</taxon>
        <taxon>Thermomicrobia</taxon>
        <taxon>Thermomicrobiales</taxon>
        <taxon>environmental samples</taxon>
    </lineage>
</organism>
<dbReference type="EMBL" id="CADCWK010000047">
    <property type="protein sequence ID" value="CAA9547429.1"/>
    <property type="molecule type" value="Genomic_DNA"/>
</dbReference>
<evidence type="ECO:0000256" key="2">
    <source>
        <dbReference type="ARBA" id="ARBA00006337"/>
    </source>
</evidence>
<comment type="similarity">
    <text evidence="2">Belongs to the UPF0053 family.</text>
</comment>
<proteinExistence type="inferred from homology"/>
<dbReference type="InterPro" id="IPR002550">
    <property type="entry name" value="CNNM"/>
</dbReference>
<dbReference type="PANTHER" id="PTHR22777:SF32">
    <property type="entry name" value="UPF0053 INNER MEMBRANE PROTEIN YFJD"/>
    <property type="match status" value="1"/>
</dbReference>
<accession>A0A6J4UGJ8</accession>
<reference evidence="12" key="1">
    <citation type="submission" date="2020-02" db="EMBL/GenBank/DDBJ databases">
        <authorList>
            <person name="Meier V. D."/>
        </authorList>
    </citation>
    <scope>NUCLEOTIDE SEQUENCE</scope>
    <source>
        <strain evidence="12">AVDCRST_MAG33</strain>
    </source>
</reference>
<dbReference type="GO" id="GO:0005886">
    <property type="term" value="C:plasma membrane"/>
    <property type="evidence" value="ECO:0007669"/>
    <property type="project" value="UniProtKB-SubCell"/>
</dbReference>
<dbReference type="PANTHER" id="PTHR22777">
    <property type="entry name" value="HEMOLYSIN-RELATED"/>
    <property type="match status" value="1"/>
</dbReference>
<evidence type="ECO:0000256" key="4">
    <source>
        <dbReference type="ARBA" id="ARBA00022692"/>
    </source>
</evidence>
<evidence type="ECO:0000256" key="8">
    <source>
        <dbReference type="ARBA" id="ARBA00023136"/>
    </source>
</evidence>
<dbReference type="SUPFAM" id="SSF56176">
    <property type="entry name" value="FAD-binding/transporter-associated domain-like"/>
    <property type="match status" value="1"/>
</dbReference>
<keyword evidence="6 10" id="KW-1133">Transmembrane helix</keyword>
<dbReference type="SMART" id="SM01091">
    <property type="entry name" value="CorC_HlyC"/>
    <property type="match status" value="1"/>
</dbReference>
<evidence type="ECO:0000256" key="1">
    <source>
        <dbReference type="ARBA" id="ARBA00004651"/>
    </source>
</evidence>
<keyword evidence="5" id="KW-0677">Repeat</keyword>
<dbReference type="Gene3D" id="3.10.580.10">
    <property type="entry name" value="CBS-domain"/>
    <property type="match status" value="1"/>
</dbReference>
<dbReference type="Gene3D" id="3.30.465.10">
    <property type="match status" value="1"/>
</dbReference>
<dbReference type="InterPro" id="IPR000644">
    <property type="entry name" value="CBS_dom"/>
</dbReference>
<feature type="transmembrane region" description="Helical" evidence="10">
    <location>
        <begin position="99"/>
        <end position="121"/>
    </location>
</feature>
<evidence type="ECO:0000313" key="12">
    <source>
        <dbReference type="EMBL" id="CAA9547429.1"/>
    </source>
</evidence>